<evidence type="ECO:0000313" key="5">
    <source>
        <dbReference type="EMBL" id="MCL7745910.1"/>
    </source>
</evidence>
<keyword evidence="6" id="KW-1185">Reference proteome</keyword>
<accession>A0A9X2A136</accession>
<evidence type="ECO:0000256" key="1">
    <source>
        <dbReference type="ARBA" id="ARBA00022603"/>
    </source>
</evidence>
<keyword evidence="2" id="KW-0808">Transferase</keyword>
<dbReference type="Proteomes" id="UP001139150">
    <property type="component" value="Unassembled WGS sequence"/>
</dbReference>
<evidence type="ECO:0000259" key="4">
    <source>
        <dbReference type="PROSITE" id="PS50123"/>
    </source>
</evidence>
<dbReference type="SMART" id="SM00138">
    <property type="entry name" value="MeTrc"/>
    <property type="match status" value="1"/>
</dbReference>
<evidence type="ECO:0000256" key="3">
    <source>
        <dbReference type="ARBA" id="ARBA00022691"/>
    </source>
</evidence>
<dbReference type="GO" id="GO:0008757">
    <property type="term" value="F:S-adenosylmethionine-dependent methyltransferase activity"/>
    <property type="evidence" value="ECO:0007669"/>
    <property type="project" value="InterPro"/>
</dbReference>
<dbReference type="AlphaFoldDB" id="A0A9X2A136"/>
<dbReference type="InterPro" id="IPR029063">
    <property type="entry name" value="SAM-dependent_MTases_sf"/>
</dbReference>
<dbReference type="PROSITE" id="PS50123">
    <property type="entry name" value="CHER"/>
    <property type="match status" value="1"/>
</dbReference>
<dbReference type="RefSeq" id="WP_250094842.1">
    <property type="nucleotide sequence ID" value="NZ_JAKRYL010000002.1"/>
</dbReference>
<keyword evidence="1" id="KW-0489">Methyltransferase</keyword>
<evidence type="ECO:0000256" key="2">
    <source>
        <dbReference type="ARBA" id="ARBA00022679"/>
    </source>
</evidence>
<proteinExistence type="predicted"/>
<dbReference type="InterPro" id="IPR000780">
    <property type="entry name" value="CheR_MeTrfase"/>
</dbReference>
<protein>
    <submittedName>
        <fullName evidence="5">Protein-glutamate O-methyltransferase CheR</fullName>
    </submittedName>
</protein>
<dbReference type="SUPFAM" id="SSF47757">
    <property type="entry name" value="Chemotaxis receptor methyltransferase CheR, N-terminal domain"/>
    <property type="match status" value="1"/>
</dbReference>
<reference evidence="5" key="1">
    <citation type="submission" date="2022-02" db="EMBL/GenBank/DDBJ databases">
        <title>Halalkalibacter sp. nov. isolated from Lonar Lake, India.</title>
        <authorList>
            <person name="Joshi A."/>
            <person name="Thite S."/>
            <person name="Lodha T."/>
        </authorList>
    </citation>
    <scope>NUCLEOTIDE SEQUENCE</scope>
    <source>
        <strain evidence="5">MEB205</strain>
    </source>
</reference>
<dbReference type="Pfam" id="PF01739">
    <property type="entry name" value="CheR"/>
    <property type="match status" value="1"/>
</dbReference>
<dbReference type="EMBL" id="JAKRYL010000002">
    <property type="protein sequence ID" value="MCL7745910.1"/>
    <property type="molecule type" value="Genomic_DNA"/>
</dbReference>
<dbReference type="InterPro" id="IPR050903">
    <property type="entry name" value="Bact_Chemotaxis_MeTrfase"/>
</dbReference>
<evidence type="ECO:0000313" key="6">
    <source>
        <dbReference type="Proteomes" id="UP001139150"/>
    </source>
</evidence>
<dbReference type="InterPro" id="IPR022641">
    <property type="entry name" value="CheR_N"/>
</dbReference>
<sequence length="257" mass="30332">MSQDYEHFILNVKKKTAIDLSLYKEAQMKRRLDSLRSKKGYPDFQSFYRAMSGNEDLFNEFLEKMTINVSEFYRNAKRWEVLERKILPRLLHGRSRLKLWSAACSAGEEPYTLAMVMSKFMPIRNVSILATDLDRATLERAKLGLYTERSLKEVPADILSRYFVKEPIGYQVKEEIKRTVEFRQQNLLADRFGNQYDLIICRNVMIYFTEEAKNELYHKFSQALKPGGVLFVGSTEQIFNPAIYQFEPEDTFFYKKI</sequence>
<dbReference type="CDD" id="cd02440">
    <property type="entry name" value="AdoMet_MTases"/>
    <property type="match status" value="1"/>
</dbReference>
<dbReference type="PANTHER" id="PTHR24422:SF19">
    <property type="entry name" value="CHEMOTAXIS PROTEIN METHYLTRANSFERASE"/>
    <property type="match status" value="1"/>
</dbReference>
<dbReference type="GO" id="GO:0032259">
    <property type="term" value="P:methylation"/>
    <property type="evidence" value="ECO:0007669"/>
    <property type="project" value="UniProtKB-KW"/>
</dbReference>
<organism evidence="5 6">
    <name type="scientific">Halalkalibacter alkaliphilus</name>
    <dbReference type="NCBI Taxonomy" id="2917993"/>
    <lineage>
        <taxon>Bacteria</taxon>
        <taxon>Bacillati</taxon>
        <taxon>Bacillota</taxon>
        <taxon>Bacilli</taxon>
        <taxon>Bacillales</taxon>
        <taxon>Bacillaceae</taxon>
        <taxon>Halalkalibacter</taxon>
    </lineage>
</organism>
<dbReference type="Pfam" id="PF03705">
    <property type="entry name" value="CheR_N"/>
    <property type="match status" value="1"/>
</dbReference>
<keyword evidence="3" id="KW-0949">S-adenosyl-L-methionine</keyword>
<dbReference type="SUPFAM" id="SSF53335">
    <property type="entry name" value="S-adenosyl-L-methionine-dependent methyltransferases"/>
    <property type="match status" value="1"/>
</dbReference>
<gene>
    <name evidence="5" type="ORF">MF646_02130</name>
</gene>
<dbReference type="PRINTS" id="PR00996">
    <property type="entry name" value="CHERMTFRASE"/>
</dbReference>
<dbReference type="PANTHER" id="PTHR24422">
    <property type="entry name" value="CHEMOTAXIS PROTEIN METHYLTRANSFERASE"/>
    <property type="match status" value="1"/>
</dbReference>
<name>A0A9X2A136_9BACI</name>
<comment type="caution">
    <text evidence="5">The sequence shown here is derived from an EMBL/GenBank/DDBJ whole genome shotgun (WGS) entry which is preliminary data.</text>
</comment>
<feature type="domain" description="CheR-type methyltransferase" evidence="4">
    <location>
        <begin position="1"/>
        <end position="257"/>
    </location>
</feature>
<dbReference type="Gene3D" id="3.40.50.150">
    <property type="entry name" value="Vaccinia Virus protein VP39"/>
    <property type="match status" value="1"/>
</dbReference>
<dbReference type="InterPro" id="IPR022642">
    <property type="entry name" value="CheR_C"/>
</dbReference>